<organism evidence="1 2">
    <name type="scientific">Halomonas koreensis</name>
    <dbReference type="NCBI Taxonomy" id="245385"/>
    <lineage>
        <taxon>Bacteria</taxon>
        <taxon>Pseudomonadati</taxon>
        <taxon>Pseudomonadota</taxon>
        <taxon>Gammaproteobacteria</taxon>
        <taxon>Oceanospirillales</taxon>
        <taxon>Halomonadaceae</taxon>
        <taxon>Halomonas</taxon>
    </lineage>
</organism>
<accession>A0ABU1FZE3</accession>
<proteinExistence type="predicted"/>
<dbReference type="RefSeq" id="WP_309651647.1">
    <property type="nucleotide sequence ID" value="NZ_JARWAK010000003.1"/>
</dbReference>
<dbReference type="Proteomes" id="UP001264519">
    <property type="component" value="Unassembled WGS sequence"/>
</dbReference>
<keyword evidence="2" id="KW-1185">Reference proteome</keyword>
<comment type="caution">
    <text evidence="1">The sequence shown here is derived from an EMBL/GenBank/DDBJ whole genome shotgun (WGS) entry which is preliminary data.</text>
</comment>
<evidence type="ECO:0000313" key="2">
    <source>
        <dbReference type="Proteomes" id="UP001264519"/>
    </source>
</evidence>
<name>A0ABU1FZE3_9GAMM</name>
<sequence length="197" mass="21679">MMQGHLAVARELYRAGEETAAQPHFGHPIHEHYEALESAFEARGVEAFEGTLEALVDATREGGEWSRHADAYEDVQEAIEAAMQGVDGELRNDVTFQSRVQLALLRQAMHEYEEAVKDGDFVNVVEYQDSRGFVLVAKSVLEQHADLYADGSYGELLAAYEDALKAWPSAVAPASPVMTPGEVSASMFKLEAELGEY</sequence>
<evidence type="ECO:0000313" key="1">
    <source>
        <dbReference type="EMBL" id="MDR5866040.1"/>
    </source>
</evidence>
<dbReference type="EMBL" id="JARWAK010000003">
    <property type="protein sequence ID" value="MDR5866040.1"/>
    <property type="molecule type" value="Genomic_DNA"/>
</dbReference>
<protein>
    <submittedName>
        <fullName evidence="1">Uncharacterized protein</fullName>
    </submittedName>
</protein>
<reference evidence="1 2" key="1">
    <citation type="submission" date="2023-04" db="EMBL/GenBank/DDBJ databases">
        <title>A long-awaited taxogenomic arrangement of the family Halomonadaceae.</title>
        <authorList>
            <person name="De La Haba R."/>
            <person name="Chuvochina M."/>
            <person name="Wittouck S."/>
            <person name="Arahal D.R."/>
            <person name="Sanchez-Porro C."/>
            <person name="Hugenholtz P."/>
            <person name="Ventosa A."/>
        </authorList>
    </citation>
    <scope>NUCLEOTIDE SEQUENCE [LARGE SCALE GENOMIC DNA]</scope>
    <source>
        <strain evidence="1 2">DSM 23530</strain>
    </source>
</reference>
<gene>
    <name evidence="1" type="ORF">QC818_04440</name>
</gene>